<name>A0A077WSW9_9FUNG</name>
<feature type="region of interest" description="Disordered" evidence="7">
    <location>
        <begin position="386"/>
        <end position="405"/>
    </location>
</feature>
<dbReference type="GO" id="GO:0001228">
    <property type="term" value="F:DNA-binding transcription activator activity, RNA polymerase II-specific"/>
    <property type="evidence" value="ECO:0007669"/>
    <property type="project" value="InterPro"/>
</dbReference>
<protein>
    <submittedName>
        <fullName evidence="10">Uncharacterized protein</fullName>
    </submittedName>
</protein>
<organism evidence="10">
    <name type="scientific">Lichtheimia ramosa</name>
    <dbReference type="NCBI Taxonomy" id="688394"/>
    <lineage>
        <taxon>Eukaryota</taxon>
        <taxon>Fungi</taxon>
        <taxon>Fungi incertae sedis</taxon>
        <taxon>Mucoromycota</taxon>
        <taxon>Mucoromycotina</taxon>
        <taxon>Mucoromycetes</taxon>
        <taxon>Mucorales</taxon>
        <taxon>Lichtheimiaceae</taxon>
        <taxon>Lichtheimia</taxon>
    </lineage>
</organism>
<dbReference type="InterPro" id="IPR015350">
    <property type="entry name" value="Beta-trefoil_DNA-bd_dom"/>
</dbReference>
<gene>
    <name evidence="10" type="ORF">LRAMOSA11162</name>
</gene>
<dbReference type="Pfam" id="PF09271">
    <property type="entry name" value="LAG1-DNAbind"/>
    <property type="match status" value="1"/>
</dbReference>
<feature type="region of interest" description="Disordered" evidence="7">
    <location>
        <begin position="474"/>
        <end position="499"/>
    </location>
</feature>
<sequence>MEHAHLYPEQSYGSNKLHVGIQPLESLLSEIKDTHSRRLPLPCSDKHAPQRRRASHAMSIESILDTTQSRQQHTSHRIEKRQRAAMDNINEHIKADEIHTRFTKLPRIHHHPPSPSEHLTTMTCYHAAVAQKSYGSEKRFLCPPPIVSIKGKSSYPLVSMAVMCENGERLLEQKVQLDDDQRGSFRFLHVAGTAKARQFYLRVSLTHNPASNLYAISPPSSAPYVSFVSSPVTIISKPSKKTCKARSVSSCIVSSQPVALFNRINSQTVRTKYLTTEDCRLCAKNAMWSPFDIIVLRQPPVDEGGSEIMDANAPYGGMPVVYGSEIILRDTQSGIESPPLCIRKVDKGRIIHTAEGPVSQMQKIALQLVSTNNDNEHQRMYLSAAGPAISPPSPAQSSPMDDNGNSNNINAAATWLEYVSSRVVADKPRQDPIERVDDFVTWTIVGIAKFHYSYAEPIVEDNSSTRSPEAISSNVHVTSNHSSNQKMPQPSPPPSPPPRRIMPLPLVSSVRCYDMDTLELTGQHLLQPSSGRLLDVWLGAHGPLHLKNQIHLDDGSLTLIFQLPSLHDLAAAHHNFISHSDGTRRFELPLLLMRQDGSTLPSGKSIACSLLPSGVLAYPVYIVSRD</sequence>
<dbReference type="Gene3D" id="2.80.10.50">
    <property type="match status" value="1"/>
</dbReference>
<dbReference type="AlphaFoldDB" id="A0A077WSW9"/>
<feature type="compositionally biased region" description="Low complexity" evidence="7">
    <location>
        <begin position="474"/>
        <end position="488"/>
    </location>
</feature>
<evidence type="ECO:0000256" key="4">
    <source>
        <dbReference type="ARBA" id="ARBA00023125"/>
    </source>
</evidence>
<comment type="subcellular location">
    <subcellularLocation>
        <location evidence="1">Nucleus</location>
    </subcellularLocation>
</comment>
<evidence type="ECO:0000313" key="10">
    <source>
        <dbReference type="EMBL" id="CDS10676.1"/>
    </source>
</evidence>
<dbReference type="Pfam" id="PF09270">
    <property type="entry name" value="BTD"/>
    <property type="match status" value="1"/>
</dbReference>
<dbReference type="PANTHER" id="PTHR10665">
    <property type="entry name" value="RECOMBINING BINDING PROTEIN SUPPRESSOR OF HAIRLESS"/>
    <property type="match status" value="1"/>
</dbReference>
<evidence type="ECO:0000256" key="3">
    <source>
        <dbReference type="ARBA" id="ARBA00023015"/>
    </source>
</evidence>
<dbReference type="GO" id="GO:0000978">
    <property type="term" value="F:RNA polymerase II cis-regulatory region sequence-specific DNA binding"/>
    <property type="evidence" value="ECO:0007669"/>
    <property type="project" value="InterPro"/>
</dbReference>
<evidence type="ECO:0000256" key="2">
    <source>
        <dbReference type="ARBA" id="ARBA00009704"/>
    </source>
</evidence>
<evidence type="ECO:0000256" key="5">
    <source>
        <dbReference type="ARBA" id="ARBA00023163"/>
    </source>
</evidence>
<dbReference type="InterPro" id="IPR036358">
    <property type="entry name" value="BTD_sf"/>
</dbReference>
<keyword evidence="6" id="KW-0539">Nucleus</keyword>
<feature type="compositionally biased region" description="Pro residues" evidence="7">
    <location>
        <begin position="489"/>
        <end position="499"/>
    </location>
</feature>
<keyword evidence="5" id="KW-0804">Transcription</keyword>
<keyword evidence="4" id="KW-0238">DNA-binding</keyword>
<dbReference type="Gene3D" id="2.60.40.1450">
    <property type="entry name" value="LAG1, DNA binding domain"/>
    <property type="match status" value="1"/>
</dbReference>
<proteinExistence type="inferred from homology"/>
<dbReference type="GO" id="GO:0005634">
    <property type="term" value="C:nucleus"/>
    <property type="evidence" value="ECO:0007669"/>
    <property type="project" value="UniProtKB-SubCell"/>
</dbReference>
<dbReference type="InterPro" id="IPR037095">
    <property type="entry name" value="RBP-J/Cbf11_DNA-bd_sf"/>
</dbReference>
<comment type="similarity">
    <text evidence="2">Belongs to the Su(H) family.</text>
</comment>
<evidence type="ECO:0000256" key="6">
    <source>
        <dbReference type="ARBA" id="ARBA00023242"/>
    </source>
</evidence>
<dbReference type="InterPro" id="IPR008967">
    <property type="entry name" value="p53-like_TF_DNA-bd_sf"/>
</dbReference>
<dbReference type="SUPFAM" id="SSF110217">
    <property type="entry name" value="DNA-binding protein LAG-1 (CSL)"/>
    <property type="match status" value="1"/>
</dbReference>
<feature type="domain" description="RBP-J/Cbf11/Cbf12 DNA binding" evidence="8">
    <location>
        <begin position="121"/>
        <end position="249"/>
    </location>
</feature>
<dbReference type="SMART" id="SM01267">
    <property type="entry name" value="LAG1_DNAbind"/>
    <property type="match status" value="1"/>
</dbReference>
<dbReference type="SMART" id="SM01268">
    <property type="entry name" value="BTD"/>
    <property type="match status" value="1"/>
</dbReference>
<evidence type="ECO:0000259" key="9">
    <source>
        <dbReference type="SMART" id="SM01268"/>
    </source>
</evidence>
<reference evidence="10" key="1">
    <citation type="journal article" date="2014" name="Genome Announc.">
        <title>De novo whole-genome sequence and genome annotation of Lichtheimia ramosa.</title>
        <authorList>
            <person name="Linde J."/>
            <person name="Schwartze V."/>
            <person name="Binder U."/>
            <person name="Lass-Florl C."/>
            <person name="Voigt K."/>
            <person name="Horn F."/>
        </authorList>
    </citation>
    <scope>NUCLEOTIDE SEQUENCE</scope>
    <source>
        <strain evidence="10">JMRC FSU:6197</strain>
    </source>
</reference>
<feature type="domain" description="Beta-trefoil DNA-binding" evidence="9">
    <location>
        <begin position="250"/>
        <end position="415"/>
    </location>
</feature>
<keyword evidence="3" id="KW-0805">Transcription regulation</keyword>
<evidence type="ECO:0000256" key="7">
    <source>
        <dbReference type="SAM" id="MobiDB-lite"/>
    </source>
</evidence>
<accession>A0A077WSW9</accession>
<dbReference type="InterPro" id="IPR040159">
    <property type="entry name" value="CLS_fam"/>
</dbReference>
<dbReference type="InterPro" id="IPR015351">
    <property type="entry name" value="RBP-J/Cbf11/Cbf12_DNA-bd"/>
</dbReference>
<dbReference type="SUPFAM" id="SSF49417">
    <property type="entry name" value="p53-like transcription factors"/>
    <property type="match status" value="1"/>
</dbReference>
<dbReference type="OrthoDB" id="5600360at2759"/>
<dbReference type="EMBL" id="LK023339">
    <property type="protein sequence ID" value="CDS10676.1"/>
    <property type="molecule type" value="Genomic_DNA"/>
</dbReference>
<evidence type="ECO:0000256" key="1">
    <source>
        <dbReference type="ARBA" id="ARBA00004123"/>
    </source>
</evidence>
<evidence type="ECO:0000259" key="8">
    <source>
        <dbReference type="SMART" id="SM01267"/>
    </source>
</evidence>